<reference evidence="1 2" key="1">
    <citation type="submission" date="2019-07" db="EMBL/GenBank/DDBJ databases">
        <title>Whole genome shotgun sequence of Pseudonocardia sulfidoxydans NBRC 16205.</title>
        <authorList>
            <person name="Hosoyama A."/>
            <person name="Uohara A."/>
            <person name="Ohji S."/>
            <person name="Ichikawa N."/>
        </authorList>
    </citation>
    <scope>NUCLEOTIDE SEQUENCE [LARGE SCALE GENOMIC DNA]</scope>
    <source>
        <strain evidence="1 2">NBRC 16205</strain>
    </source>
</reference>
<gene>
    <name evidence="1" type="ORF">PSU4_48570</name>
</gene>
<organism evidence="1 2">
    <name type="scientific">Pseudonocardia sulfidoxydans NBRC 16205</name>
    <dbReference type="NCBI Taxonomy" id="1223511"/>
    <lineage>
        <taxon>Bacteria</taxon>
        <taxon>Bacillati</taxon>
        <taxon>Actinomycetota</taxon>
        <taxon>Actinomycetes</taxon>
        <taxon>Pseudonocardiales</taxon>
        <taxon>Pseudonocardiaceae</taxon>
        <taxon>Pseudonocardia</taxon>
    </lineage>
</organism>
<accession>A0A511DNR4</accession>
<name>A0A511DNR4_9PSEU</name>
<evidence type="ECO:0000313" key="1">
    <source>
        <dbReference type="EMBL" id="GEL25903.1"/>
    </source>
</evidence>
<comment type="caution">
    <text evidence="1">The sequence shown here is derived from an EMBL/GenBank/DDBJ whole genome shotgun (WGS) entry which is preliminary data.</text>
</comment>
<proteinExistence type="predicted"/>
<dbReference type="EMBL" id="BJVJ01000067">
    <property type="protein sequence ID" value="GEL25903.1"/>
    <property type="molecule type" value="Genomic_DNA"/>
</dbReference>
<protein>
    <submittedName>
        <fullName evidence="1">Uncharacterized protein</fullName>
    </submittedName>
</protein>
<keyword evidence="2" id="KW-1185">Reference proteome</keyword>
<sequence>MGMIRRNGAAKQHQDDHAVAIRFAEEHGLQHEHSRRKLVHQWDAYPFGVGSFRRARNVVHGALRGRSVTAFEYSYFLMSDSVEENGYQRDSAHWFLVCVVDLDHPVPSLAAVRNVWLEWHGDELPGPSIDVDHEKWSKMFTLVGEDEDFARAVVTSENAARCAEADIHAEWRFVNDELLLWVWRGRADNQLVPILDVAKPLIEAAEGYPRA</sequence>
<evidence type="ECO:0000313" key="2">
    <source>
        <dbReference type="Proteomes" id="UP000321685"/>
    </source>
</evidence>
<dbReference type="Proteomes" id="UP000321685">
    <property type="component" value="Unassembled WGS sequence"/>
</dbReference>
<dbReference type="OrthoDB" id="3429251at2"/>
<dbReference type="AlphaFoldDB" id="A0A511DNR4"/>